<keyword evidence="1" id="KW-0472">Membrane</keyword>
<evidence type="ECO:0000313" key="3">
    <source>
        <dbReference type="Proteomes" id="UP000000311"/>
    </source>
</evidence>
<accession>E1ZW67</accession>
<keyword evidence="1" id="KW-1133">Transmembrane helix</keyword>
<sequence length="183" mass="20649">MGMGHSFTVPVNWHFHPQSRSFVDPGDIKNSPRHSIDRGSLSLVAFVQSGCIVVLSTCFLLSLLFSPLLLLSWRSASGPRTVHQNASDLTKLDARLLFYYKVLFKSINNTTHIKFLNPIPSTRDALPLLYYKFRSRIDSAHTDILFYAGNSNARLPSSILEPCVRERNWAQEIATVLTLHHAL</sequence>
<dbReference type="EMBL" id="GL434776">
    <property type="protein sequence ID" value="EFN74576.1"/>
    <property type="molecule type" value="Genomic_DNA"/>
</dbReference>
<keyword evidence="3" id="KW-1185">Reference proteome</keyword>
<keyword evidence="1" id="KW-0812">Transmembrane</keyword>
<organism evidence="3">
    <name type="scientific">Camponotus floridanus</name>
    <name type="common">Florida carpenter ant</name>
    <dbReference type="NCBI Taxonomy" id="104421"/>
    <lineage>
        <taxon>Eukaryota</taxon>
        <taxon>Metazoa</taxon>
        <taxon>Ecdysozoa</taxon>
        <taxon>Arthropoda</taxon>
        <taxon>Hexapoda</taxon>
        <taxon>Insecta</taxon>
        <taxon>Pterygota</taxon>
        <taxon>Neoptera</taxon>
        <taxon>Endopterygota</taxon>
        <taxon>Hymenoptera</taxon>
        <taxon>Apocrita</taxon>
        <taxon>Aculeata</taxon>
        <taxon>Formicoidea</taxon>
        <taxon>Formicidae</taxon>
        <taxon>Formicinae</taxon>
        <taxon>Camponotus</taxon>
    </lineage>
</organism>
<reference evidence="2 3" key="1">
    <citation type="journal article" date="2010" name="Science">
        <title>Genomic comparison of the ants Camponotus floridanus and Harpegnathos saltator.</title>
        <authorList>
            <person name="Bonasio R."/>
            <person name="Zhang G."/>
            <person name="Ye C."/>
            <person name="Mutti N.S."/>
            <person name="Fang X."/>
            <person name="Qin N."/>
            <person name="Donahue G."/>
            <person name="Yang P."/>
            <person name="Li Q."/>
            <person name="Li C."/>
            <person name="Zhang P."/>
            <person name="Huang Z."/>
            <person name="Berger S.L."/>
            <person name="Reinberg D."/>
            <person name="Wang J."/>
            <person name="Liebig J."/>
        </authorList>
    </citation>
    <scope>NUCLEOTIDE SEQUENCE [LARGE SCALE GENOMIC DNA]</scope>
    <source>
        <strain evidence="3">C129</strain>
    </source>
</reference>
<dbReference type="InParanoid" id="E1ZW67"/>
<proteinExistence type="predicted"/>
<evidence type="ECO:0000256" key="1">
    <source>
        <dbReference type="SAM" id="Phobius"/>
    </source>
</evidence>
<name>E1ZW67_CAMFO</name>
<feature type="transmembrane region" description="Helical" evidence="1">
    <location>
        <begin position="43"/>
        <end position="71"/>
    </location>
</feature>
<evidence type="ECO:0000313" key="2">
    <source>
        <dbReference type="EMBL" id="EFN74576.1"/>
    </source>
</evidence>
<protein>
    <submittedName>
        <fullName evidence="2">Uncharacterized protein</fullName>
    </submittedName>
</protein>
<dbReference type="AlphaFoldDB" id="E1ZW67"/>
<dbReference type="Proteomes" id="UP000000311">
    <property type="component" value="Unassembled WGS sequence"/>
</dbReference>
<gene>
    <name evidence="2" type="ORF">EAG_11099</name>
</gene>